<dbReference type="Gene3D" id="3.20.20.450">
    <property type="entry name" value="EAL domain"/>
    <property type="match status" value="1"/>
</dbReference>
<evidence type="ECO:0000259" key="2">
    <source>
        <dbReference type="PROSITE" id="PS51833"/>
    </source>
</evidence>
<feature type="domain" description="EAL" evidence="1">
    <location>
        <begin position="1"/>
        <end position="205"/>
    </location>
</feature>
<dbReference type="InterPro" id="IPR001633">
    <property type="entry name" value="EAL_dom"/>
</dbReference>
<dbReference type="SUPFAM" id="SSF109604">
    <property type="entry name" value="HD-domain/PDEase-like"/>
    <property type="match status" value="1"/>
</dbReference>
<dbReference type="AlphaFoldDB" id="A0AAD0RIH2"/>
<accession>A0AAD0RIH2</accession>
<dbReference type="Proteomes" id="UP000258102">
    <property type="component" value="Chromosome 1"/>
</dbReference>
<dbReference type="Pfam" id="PF08668">
    <property type="entry name" value="HDOD"/>
    <property type="match status" value="1"/>
</dbReference>
<dbReference type="PROSITE" id="PS50883">
    <property type="entry name" value="EAL"/>
    <property type="match status" value="1"/>
</dbReference>
<evidence type="ECO:0000313" key="4">
    <source>
        <dbReference type="Proteomes" id="UP000258102"/>
    </source>
</evidence>
<dbReference type="InterPro" id="IPR013976">
    <property type="entry name" value="HDOD"/>
</dbReference>
<dbReference type="SUPFAM" id="SSF141868">
    <property type="entry name" value="EAL domain-like"/>
    <property type="match status" value="1"/>
</dbReference>
<dbReference type="KEGG" id="ppis:B1L02_10670"/>
<evidence type="ECO:0000259" key="1">
    <source>
        <dbReference type="PROSITE" id="PS50883"/>
    </source>
</evidence>
<dbReference type="Pfam" id="PF00563">
    <property type="entry name" value="EAL"/>
    <property type="match status" value="1"/>
</dbReference>
<dbReference type="InterPro" id="IPR052340">
    <property type="entry name" value="RNase_Y/CdgJ"/>
</dbReference>
<proteinExistence type="predicted"/>
<evidence type="ECO:0000313" key="3">
    <source>
        <dbReference type="EMBL" id="AXR01871.1"/>
    </source>
</evidence>
<organism evidence="3 4">
    <name type="scientific">Pseudoalteromonas piscicida</name>
    <dbReference type="NCBI Taxonomy" id="43662"/>
    <lineage>
        <taxon>Bacteria</taxon>
        <taxon>Pseudomonadati</taxon>
        <taxon>Pseudomonadota</taxon>
        <taxon>Gammaproteobacteria</taxon>
        <taxon>Alteromonadales</taxon>
        <taxon>Pseudoalteromonadaceae</taxon>
        <taxon>Pseudoalteromonas</taxon>
    </lineage>
</organism>
<dbReference type="PANTHER" id="PTHR33525:SF4">
    <property type="entry name" value="CYCLIC DI-GMP PHOSPHODIESTERASE CDGJ"/>
    <property type="match status" value="1"/>
</dbReference>
<dbReference type="InterPro" id="IPR014408">
    <property type="entry name" value="dGMP_Pdiesterase_EAL/HD-GYP"/>
</dbReference>
<dbReference type="PANTHER" id="PTHR33525">
    <property type="match status" value="1"/>
</dbReference>
<reference evidence="3 4" key="1">
    <citation type="submission" date="2018-08" db="EMBL/GenBank/DDBJ databases">
        <title>Whole Genome Sequences of Two Pseudoalteromonas piscicida Strains, DE1-A and DE2-A, which Exhibit Strong Antibacterial Activity against Vibrio vulnificus.</title>
        <authorList>
            <person name="Richards G.P."/>
            <person name="Needleman D.S."/>
            <person name="Watson M.A."/>
            <person name="Polson S.W."/>
        </authorList>
    </citation>
    <scope>NUCLEOTIDE SEQUENCE [LARGE SCALE GENOMIC DNA]</scope>
    <source>
        <strain evidence="3 4">DE2-A</strain>
    </source>
</reference>
<dbReference type="InterPro" id="IPR035919">
    <property type="entry name" value="EAL_sf"/>
</dbReference>
<dbReference type="Gene3D" id="1.10.3210.10">
    <property type="entry name" value="Hypothetical protein af1432"/>
    <property type="match status" value="1"/>
</dbReference>
<dbReference type="EMBL" id="CP031761">
    <property type="protein sequence ID" value="AXR01871.1"/>
    <property type="molecule type" value="Genomic_DNA"/>
</dbReference>
<dbReference type="SMART" id="SM00052">
    <property type="entry name" value="EAL"/>
    <property type="match status" value="1"/>
</dbReference>
<sequence length="406" mass="46011">MYFYAARQPIFDVQRELIGYELLFRDGLNNVFPEIDGDEATSRLVEGSQFTLGLDDLTNQYPAYINFTLETLAKGYVQMLAPDQVVVEILETVQPGKRLLACVKELKEQGYTLALDDYHHQNVWRHFFPYIDQIKVDLLATNLEQINVIKAAIEDYPQIDLVAEKVETYEQFELAKSLGFKYFQGFFFAKPEMVKTKALAPSELAMAELLYETSSVEPDLARITQVFERDVNLSYKLLRYANSAVFKRRAEISTIKQALVVLGSEELKRLISLLFASQLNTEKPKELLSLSLLRAHFMEAIATEANKISDTGSTFLVGMMSLMDAILDDDMASLLKKLPLSQEIKSTLLKKSSAFGIYLDLAESMEKGDWDSVESMSKSLGVTSQNIAKLYQTSQIWSDTQIKAIE</sequence>
<dbReference type="RefSeq" id="WP_088530996.1">
    <property type="nucleotide sequence ID" value="NZ_CP021646.1"/>
</dbReference>
<gene>
    <name evidence="3" type="ORF">D0511_07090</name>
</gene>
<dbReference type="PROSITE" id="PS51833">
    <property type="entry name" value="HDOD"/>
    <property type="match status" value="1"/>
</dbReference>
<name>A0AAD0RIH2_PSEO7</name>
<dbReference type="PIRSF" id="PIRSF003180">
    <property type="entry name" value="DiGMPpdiest_YuxH"/>
    <property type="match status" value="1"/>
</dbReference>
<feature type="domain" description="HDOD" evidence="2">
    <location>
        <begin position="199"/>
        <end position="386"/>
    </location>
</feature>
<protein>
    <submittedName>
        <fullName evidence="3">HDOD domain-containing protein</fullName>
    </submittedName>
</protein>